<evidence type="ECO:0000256" key="3">
    <source>
        <dbReference type="ARBA" id="ARBA00022553"/>
    </source>
</evidence>
<dbReference type="SUPFAM" id="SSF55874">
    <property type="entry name" value="ATPase domain of HSP90 chaperone/DNA topoisomerase II/histidine kinase"/>
    <property type="match status" value="1"/>
</dbReference>
<dbReference type="Proteomes" id="UP000658202">
    <property type="component" value="Unassembled WGS sequence"/>
</dbReference>
<keyword evidence="3" id="KW-0597">Phosphoprotein</keyword>
<dbReference type="EC" id="2.7.13.3" evidence="2"/>
<dbReference type="InterPro" id="IPR011990">
    <property type="entry name" value="TPR-like_helical_dom_sf"/>
</dbReference>
<comment type="catalytic activity">
    <reaction evidence="1">
        <text>ATP + protein L-histidine = ADP + protein N-phospho-L-histidine.</text>
        <dbReference type="EC" id="2.7.13.3"/>
    </reaction>
</comment>
<evidence type="ECO:0000256" key="6">
    <source>
        <dbReference type="ARBA" id="ARBA00022777"/>
    </source>
</evidence>
<reference evidence="11" key="4">
    <citation type="submission" date="2024-05" db="EMBL/GenBank/DDBJ databases">
        <authorList>
            <person name="Sun Q."/>
            <person name="Sedlacek I."/>
        </authorList>
    </citation>
    <scope>NUCLEOTIDE SEQUENCE</scope>
    <source>
        <strain evidence="11">CCM 8490</strain>
    </source>
</reference>
<organism evidence="12 13">
    <name type="scientific">Epilithonimonas arachidiradicis</name>
    <dbReference type="NCBI Taxonomy" id="1617282"/>
    <lineage>
        <taxon>Bacteria</taxon>
        <taxon>Pseudomonadati</taxon>
        <taxon>Bacteroidota</taxon>
        <taxon>Flavobacteriia</taxon>
        <taxon>Flavobacteriales</taxon>
        <taxon>Weeksellaceae</taxon>
        <taxon>Chryseobacterium group</taxon>
        <taxon>Epilithonimonas</taxon>
    </lineage>
</organism>
<feature type="domain" description="Histidine kinase" evidence="10">
    <location>
        <begin position="434"/>
        <end position="621"/>
    </location>
</feature>
<dbReference type="GO" id="GO:0005524">
    <property type="term" value="F:ATP binding"/>
    <property type="evidence" value="ECO:0007669"/>
    <property type="project" value="UniProtKB-KW"/>
</dbReference>
<reference evidence="11" key="1">
    <citation type="journal article" date="2014" name="Int. J. Syst. Evol. Microbiol.">
        <title>Complete genome of a new Firmicutes species belonging to the dominant human colonic microbiota ('Ruminococcus bicirculans') reveals two chromosomes and a selective capacity to utilize plant glucans.</title>
        <authorList>
            <consortium name="NISC Comparative Sequencing Program"/>
            <person name="Wegmann U."/>
            <person name="Louis P."/>
            <person name="Goesmann A."/>
            <person name="Henrissat B."/>
            <person name="Duncan S.H."/>
            <person name="Flint H.J."/>
        </authorList>
    </citation>
    <scope>NUCLEOTIDE SEQUENCE</scope>
    <source>
        <strain evidence="11">CCM 8490</strain>
    </source>
</reference>
<evidence type="ECO:0000256" key="5">
    <source>
        <dbReference type="ARBA" id="ARBA00022741"/>
    </source>
</evidence>
<dbReference type="Proteomes" id="UP000285906">
    <property type="component" value="Unassembled WGS sequence"/>
</dbReference>
<dbReference type="SUPFAM" id="SSF48452">
    <property type="entry name" value="TPR-like"/>
    <property type="match status" value="2"/>
</dbReference>
<dbReference type="Pfam" id="PF02518">
    <property type="entry name" value="HATPase_c"/>
    <property type="match status" value="1"/>
</dbReference>
<dbReference type="Gene3D" id="1.25.40.10">
    <property type="entry name" value="Tetratricopeptide repeat domain"/>
    <property type="match status" value="2"/>
</dbReference>
<dbReference type="GO" id="GO:0000155">
    <property type="term" value="F:phosphorelay sensor kinase activity"/>
    <property type="evidence" value="ECO:0007669"/>
    <property type="project" value="InterPro"/>
</dbReference>
<keyword evidence="7" id="KW-0067">ATP-binding</keyword>
<accession>A0A420DA26</accession>
<evidence type="ECO:0000313" key="14">
    <source>
        <dbReference type="Proteomes" id="UP000658202"/>
    </source>
</evidence>
<dbReference type="SMART" id="SM00387">
    <property type="entry name" value="HATPase_c"/>
    <property type="match status" value="1"/>
</dbReference>
<keyword evidence="9" id="KW-0175">Coiled coil</keyword>
<keyword evidence="4" id="KW-0808">Transferase</keyword>
<evidence type="ECO:0000313" key="11">
    <source>
        <dbReference type="EMBL" id="GGG58207.1"/>
    </source>
</evidence>
<sequence>MKKKLLIFLIILNNIFVFAQKKIEKLDRLFDKFGSVINKNSDSALYYCNQASILNKKIGNDYYASRCFILYAAYYYHIGNNRKSKDYNEKAFLYAKKTNNISALYRVHNLRGVFFYEKGEYDKAFNEYQKMQYYLEKSPDNKYYAILYLNFGNLFIDKGDTLTALKNYHLTTKYSILAKDTARILTSYIVIANALQGKNNRKANEYYEIAFSLAELTHDKQEQFNIRLNQSNIFLDPTDSSKNEKALVFLKKTETLLKQLNDKSLYFYLNFNYGAYYMNKNDIQNAINYYESAYKEYDIERIPINYKLDILKNLIKIYKKDNNYQKSYAYQNIFYKLKDSLFTIEKEKNYNQLLAKYEVEKKNSQIKLLSQQNELQEAKKTRIYMALSSVSSLLLIVFVFYKNKLRNQDKLNKKQQELSRTKHLMEGQDIERNRLAKDLHDGVAGSLAGINYMLDKENEKLQNEKLSVIKKHIDTLHSEIREISHNLSDNFLVEKTFHQLLTKLSKENEENNITTNILFFPENALDHVNDNVKTHLYRITQELFTNIRKHARATNIQMTVTKNNDTVCMIVEDNGNGFSDNDKTTGIGLKNIKERLQSFNAEMEIDSYPGKGTTIIITFEI</sequence>
<dbReference type="GO" id="GO:0016020">
    <property type="term" value="C:membrane"/>
    <property type="evidence" value="ECO:0007669"/>
    <property type="project" value="InterPro"/>
</dbReference>
<dbReference type="Gene3D" id="1.20.5.1930">
    <property type="match status" value="1"/>
</dbReference>
<dbReference type="EMBL" id="BMCW01000003">
    <property type="protein sequence ID" value="GGG58207.1"/>
    <property type="molecule type" value="Genomic_DNA"/>
</dbReference>
<evidence type="ECO:0000313" key="13">
    <source>
        <dbReference type="Proteomes" id="UP000285906"/>
    </source>
</evidence>
<evidence type="ECO:0000256" key="1">
    <source>
        <dbReference type="ARBA" id="ARBA00000085"/>
    </source>
</evidence>
<dbReference type="GO" id="GO:0046983">
    <property type="term" value="F:protein dimerization activity"/>
    <property type="evidence" value="ECO:0007669"/>
    <property type="project" value="InterPro"/>
</dbReference>
<dbReference type="CDD" id="cd16917">
    <property type="entry name" value="HATPase_UhpB-NarQ-NarX-like"/>
    <property type="match status" value="1"/>
</dbReference>
<evidence type="ECO:0000256" key="8">
    <source>
        <dbReference type="ARBA" id="ARBA00023012"/>
    </source>
</evidence>
<dbReference type="AlphaFoldDB" id="A0A420DA26"/>
<proteinExistence type="predicted"/>
<dbReference type="InterPro" id="IPR005467">
    <property type="entry name" value="His_kinase_dom"/>
</dbReference>
<evidence type="ECO:0000259" key="10">
    <source>
        <dbReference type="PROSITE" id="PS50109"/>
    </source>
</evidence>
<dbReference type="InterPro" id="IPR003594">
    <property type="entry name" value="HATPase_dom"/>
</dbReference>
<dbReference type="PANTHER" id="PTHR24421:SF10">
    <property type="entry name" value="NITRATE_NITRITE SENSOR PROTEIN NARQ"/>
    <property type="match status" value="1"/>
</dbReference>
<gene>
    <name evidence="12" type="ORF">BXY58_1964</name>
    <name evidence="11" type="ORF">GCM10007332_19940</name>
</gene>
<feature type="coiled-coil region" evidence="9">
    <location>
        <begin position="354"/>
        <end position="381"/>
    </location>
</feature>
<dbReference type="InterPro" id="IPR011712">
    <property type="entry name" value="Sig_transdc_His_kin_sub3_dim/P"/>
</dbReference>
<dbReference type="Pfam" id="PF07730">
    <property type="entry name" value="HisKA_3"/>
    <property type="match status" value="1"/>
</dbReference>
<keyword evidence="6 12" id="KW-0418">Kinase</keyword>
<dbReference type="OrthoDB" id="9778366at2"/>
<dbReference type="RefSeq" id="WP_120213597.1">
    <property type="nucleotide sequence ID" value="NZ_BMCW01000003.1"/>
</dbReference>
<reference evidence="14" key="3">
    <citation type="journal article" date="2019" name="Int. J. Syst. Evol. Microbiol.">
        <title>The Global Catalogue of Microorganisms (GCM) 10K type strain sequencing project: providing services to taxonomists for standard genome sequencing and annotation.</title>
        <authorList>
            <consortium name="The Broad Institute Genomics Platform"/>
            <consortium name="The Broad Institute Genome Sequencing Center for Infectious Disease"/>
            <person name="Wu L."/>
            <person name="Ma J."/>
        </authorList>
    </citation>
    <scope>NUCLEOTIDE SEQUENCE [LARGE SCALE GENOMIC DNA]</scope>
    <source>
        <strain evidence="14">CCM 8490</strain>
    </source>
</reference>
<evidence type="ECO:0000256" key="2">
    <source>
        <dbReference type="ARBA" id="ARBA00012438"/>
    </source>
</evidence>
<keyword evidence="5" id="KW-0547">Nucleotide-binding</keyword>
<dbReference type="InterPro" id="IPR050482">
    <property type="entry name" value="Sensor_HK_TwoCompSys"/>
</dbReference>
<name>A0A420DA26_9FLAO</name>
<reference evidence="12 13" key="2">
    <citation type="submission" date="2018-09" db="EMBL/GenBank/DDBJ databases">
        <title>Genomic Encyclopedia of Archaeal and Bacterial Type Strains, Phase II (KMG-II): from individual species to whole genera.</title>
        <authorList>
            <person name="Goeker M."/>
        </authorList>
    </citation>
    <scope>NUCLEOTIDE SEQUENCE [LARGE SCALE GENOMIC DNA]</scope>
    <source>
        <strain evidence="12 13">DSM 27620</strain>
    </source>
</reference>
<evidence type="ECO:0000256" key="9">
    <source>
        <dbReference type="SAM" id="Coils"/>
    </source>
</evidence>
<keyword evidence="8" id="KW-0902">Two-component regulatory system</keyword>
<dbReference type="PANTHER" id="PTHR24421">
    <property type="entry name" value="NITRATE/NITRITE SENSOR PROTEIN NARX-RELATED"/>
    <property type="match status" value="1"/>
</dbReference>
<dbReference type="Gene3D" id="3.30.565.10">
    <property type="entry name" value="Histidine kinase-like ATPase, C-terminal domain"/>
    <property type="match status" value="1"/>
</dbReference>
<dbReference type="InterPro" id="IPR036890">
    <property type="entry name" value="HATPase_C_sf"/>
</dbReference>
<evidence type="ECO:0000313" key="12">
    <source>
        <dbReference type="EMBL" id="RKE87828.1"/>
    </source>
</evidence>
<evidence type="ECO:0000256" key="7">
    <source>
        <dbReference type="ARBA" id="ARBA00022840"/>
    </source>
</evidence>
<protein>
    <recommendedName>
        <fullName evidence="2">histidine kinase</fullName>
        <ecNumber evidence="2">2.7.13.3</ecNumber>
    </recommendedName>
</protein>
<dbReference type="EMBL" id="RAQH01000004">
    <property type="protein sequence ID" value="RKE87828.1"/>
    <property type="molecule type" value="Genomic_DNA"/>
</dbReference>
<dbReference type="PROSITE" id="PS50109">
    <property type="entry name" value="HIS_KIN"/>
    <property type="match status" value="1"/>
</dbReference>
<keyword evidence="14" id="KW-1185">Reference proteome</keyword>
<evidence type="ECO:0000256" key="4">
    <source>
        <dbReference type="ARBA" id="ARBA00022679"/>
    </source>
</evidence>
<comment type="caution">
    <text evidence="12">The sequence shown here is derived from an EMBL/GenBank/DDBJ whole genome shotgun (WGS) entry which is preliminary data.</text>
</comment>